<dbReference type="SUPFAM" id="SSF52200">
    <property type="entry name" value="Toll/Interleukin receptor TIR domain"/>
    <property type="match status" value="1"/>
</dbReference>
<evidence type="ECO:0000313" key="14">
    <source>
        <dbReference type="RefSeq" id="XP_049308707.1"/>
    </source>
</evidence>
<sequence length="896" mass="103574">MEDSKSGSSYKLIDRLDNEDEATSLLEPRIYPIDSEQIQDCPPYKGFSCRCDSDNSCYVLSKFGYFSTDFDSRKQELSVTCIITETENIDFLLEHNFQSTLLKTHYINVWKCKDFTPEKYMNNQVREILMYTNEQHKLTVLYNRDIVTKPAFGFYEANNIELIIASSAGIITVPKDAFPANTELQTFRVKNLYQNMTLQNLTQEHFQNLVTLRRLDLAGNNMKILDENVFATLTRLNFLNLSHNGIAELLPNQFAKLDKLIILDLSYNSLTYLSPKFFEQTPLLWQLKLKGNELHDTTNIIKVLKPLNFLHRLDLSNNKLRSIWGKASYANAPAALSTNLHNSNLPLTFDLAEALNYISTLQPNEYDQSKRTLKSINLSRNLLSGFNMDWIFEISITCPFKINLEQNLIKHVYALSNLLNTTNDCEGEIKLTGNHIECDCKLAWIYNNNYSSRIILLGYSRYFSDLQCNQTSTNLVTNFTQLRRHELCAWQPVQCPRNCVCFTKSKLLHINCIGAQLSAMEELPRPEQVLLTSSLLDISNNRFTVLPLSTTFGYANVSKLYAAKNQITNISLLELPTDLTVLDLRNNRLKSLCADFLRVFLNESTKLQLLYLSANPWFCDCSSQQLLYTVRAHGQRIPDVEQLRCNNKPNVTLLTASLSELCQTENSVKRYQYMIAAITTAALIIIIFLLIIVLFFKYKLQVKFWLFGHKILRCCIREYELDENKTSDAFISYAHQEADFVNHLLVPQLKGGEPPFCVCTHERNWLAGAYIPEQIIESIEQSRRTIIVLSQHFIESEWARMEFRTAHQCSLNEGRARIIMIKYGEIINSELLDKELKAYLDMNTYLDWQDARFWDKLRDAMPHKVDRKPNTDMLEVNGRFYVMGQVEMNHLRGENG</sequence>
<evidence type="ECO:0000259" key="12">
    <source>
        <dbReference type="PROSITE" id="PS50104"/>
    </source>
</evidence>
<dbReference type="PANTHER" id="PTHR24365">
    <property type="entry name" value="TOLL-LIKE RECEPTOR"/>
    <property type="match status" value="1"/>
</dbReference>
<dbReference type="Proteomes" id="UP001652620">
    <property type="component" value="Chromosome 3"/>
</dbReference>
<keyword evidence="7 11" id="KW-1133">Transmembrane helix</keyword>
<dbReference type="RefSeq" id="XP_049308707.1">
    <property type="nucleotide sequence ID" value="XM_049452750.1"/>
</dbReference>
<keyword evidence="10" id="KW-0325">Glycoprotein</keyword>
<dbReference type="PRINTS" id="PR01537">
    <property type="entry name" value="INTRLKN1R1F"/>
</dbReference>
<proteinExistence type="inferred from homology"/>
<evidence type="ECO:0000256" key="6">
    <source>
        <dbReference type="ARBA" id="ARBA00022737"/>
    </source>
</evidence>
<dbReference type="GeneID" id="125777654"/>
<dbReference type="SUPFAM" id="SSF52058">
    <property type="entry name" value="L domain-like"/>
    <property type="match status" value="1"/>
</dbReference>
<accession>A0ABM3JHL0</accession>
<dbReference type="SMART" id="SM00369">
    <property type="entry name" value="LRR_TYP"/>
    <property type="match status" value="5"/>
</dbReference>
<dbReference type="PROSITE" id="PS50104">
    <property type="entry name" value="TIR"/>
    <property type="match status" value="1"/>
</dbReference>
<evidence type="ECO:0000256" key="3">
    <source>
        <dbReference type="ARBA" id="ARBA00022614"/>
    </source>
</evidence>
<evidence type="ECO:0000256" key="8">
    <source>
        <dbReference type="ARBA" id="ARBA00023136"/>
    </source>
</evidence>
<dbReference type="Gene3D" id="3.40.50.10140">
    <property type="entry name" value="Toll/interleukin-1 receptor homology (TIR) domain"/>
    <property type="match status" value="1"/>
</dbReference>
<feature type="transmembrane region" description="Helical" evidence="11">
    <location>
        <begin position="671"/>
        <end position="696"/>
    </location>
</feature>
<evidence type="ECO:0000256" key="4">
    <source>
        <dbReference type="ARBA" id="ARBA00022692"/>
    </source>
</evidence>
<dbReference type="Pfam" id="PF13855">
    <property type="entry name" value="LRR_8"/>
    <property type="match status" value="1"/>
</dbReference>
<keyword evidence="8 11" id="KW-0472">Membrane</keyword>
<keyword evidence="3" id="KW-0433">Leucine-rich repeat</keyword>
<dbReference type="Pfam" id="PF01582">
    <property type="entry name" value="TIR"/>
    <property type="match status" value="1"/>
</dbReference>
<keyword evidence="6" id="KW-0677">Repeat</keyword>
<feature type="domain" description="TIR" evidence="12">
    <location>
        <begin position="725"/>
        <end position="861"/>
    </location>
</feature>
<dbReference type="Gene3D" id="3.80.10.10">
    <property type="entry name" value="Ribonuclease Inhibitor"/>
    <property type="match status" value="2"/>
</dbReference>
<protein>
    <submittedName>
        <fullName evidence="14">Protein toll-like</fullName>
    </submittedName>
</protein>
<dbReference type="SMART" id="SM00255">
    <property type="entry name" value="TIR"/>
    <property type="match status" value="1"/>
</dbReference>
<dbReference type="PROSITE" id="PS51450">
    <property type="entry name" value="LRR"/>
    <property type="match status" value="2"/>
</dbReference>
<evidence type="ECO:0000256" key="5">
    <source>
        <dbReference type="ARBA" id="ARBA00022729"/>
    </source>
</evidence>
<evidence type="ECO:0000256" key="7">
    <source>
        <dbReference type="ARBA" id="ARBA00022989"/>
    </source>
</evidence>
<keyword evidence="9" id="KW-0675">Receptor</keyword>
<evidence type="ECO:0000256" key="10">
    <source>
        <dbReference type="ARBA" id="ARBA00023180"/>
    </source>
</evidence>
<evidence type="ECO:0000256" key="11">
    <source>
        <dbReference type="SAM" id="Phobius"/>
    </source>
</evidence>
<evidence type="ECO:0000256" key="1">
    <source>
        <dbReference type="ARBA" id="ARBA00004167"/>
    </source>
</evidence>
<dbReference type="InterPro" id="IPR003591">
    <property type="entry name" value="Leu-rich_rpt_typical-subtyp"/>
</dbReference>
<comment type="subcellular location">
    <subcellularLocation>
        <location evidence="1">Membrane</location>
        <topology evidence="1">Single-pass membrane protein</topology>
    </subcellularLocation>
</comment>
<reference evidence="14" key="1">
    <citation type="submission" date="2025-08" db="UniProtKB">
        <authorList>
            <consortium name="RefSeq"/>
        </authorList>
    </citation>
    <scope>IDENTIFICATION</scope>
    <source>
        <tissue evidence="14">Adult</tissue>
    </source>
</reference>
<keyword evidence="5" id="KW-0732">Signal</keyword>
<dbReference type="InterPro" id="IPR035897">
    <property type="entry name" value="Toll_tir_struct_dom_sf"/>
</dbReference>
<comment type="similarity">
    <text evidence="2">Belongs to the Toll-like receptor family.</text>
</comment>
<organism evidence="13 14">
    <name type="scientific">Bactrocera dorsalis</name>
    <name type="common">Oriental fruit fly</name>
    <name type="synonym">Dacus dorsalis</name>
    <dbReference type="NCBI Taxonomy" id="27457"/>
    <lineage>
        <taxon>Eukaryota</taxon>
        <taxon>Metazoa</taxon>
        <taxon>Ecdysozoa</taxon>
        <taxon>Arthropoda</taxon>
        <taxon>Hexapoda</taxon>
        <taxon>Insecta</taxon>
        <taxon>Pterygota</taxon>
        <taxon>Neoptera</taxon>
        <taxon>Endopterygota</taxon>
        <taxon>Diptera</taxon>
        <taxon>Brachycera</taxon>
        <taxon>Muscomorpha</taxon>
        <taxon>Tephritoidea</taxon>
        <taxon>Tephritidae</taxon>
        <taxon>Bactrocera</taxon>
        <taxon>Bactrocera</taxon>
    </lineage>
</organism>
<keyword evidence="4 11" id="KW-0812">Transmembrane</keyword>
<dbReference type="PANTHER" id="PTHR24365:SF541">
    <property type="entry name" value="PROTEIN TOLL-RELATED"/>
    <property type="match status" value="1"/>
</dbReference>
<name>A0ABM3JHL0_BACDO</name>
<dbReference type="InterPro" id="IPR000157">
    <property type="entry name" value="TIR_dom"/>
</dbReference>
<evidence type="ECO:0000313" key="13">
    <source>
        <dbReference type="Proteomes" id="UP001652620"/>
    </source>
</evidence>
<dbReference type="InterPro" id="IPR032675">
    <property type="entry name" value="LRR_dom_sf"/>
</dbReference>
<keyword evidence="13" id="KW-1185">Reference proteome</keyword>
<gene>
    <name evidence="14" type="primary">LOC125777654</name>
</gene>
<evidence type="ECO:0000256" key="9">
    <source>
        <dbReference type="ARBA" id="ARBA00023170"/>
    </source>
</evidence>
<evidence type="ECO:0000256" key="2">
    <source>
        <dbReference type="ARBA" id="ARBA00009634"/>
    </source>
</evidence>
<dbReference type="InterPro" id="IPR001611">
    <property type="entry name" value="Leu-rich_rpt"/>
</dbReference>